<evidence type="ECO:0000313" key="11">
    <source>
        <dbReference type="Proteomes" id="UP000199629"/>
    </source>
</evidence>
<dbReference type="PANTHER" id="PTHR30353:SF0">
    <property type="entry name" value="TRANSMEMBRANE PROTEIN"/>
    <property type="match status" value="1"/>
</dbReference>
<dbReference type="Proteomes" id="UP000199629">
    <property type="component" value="Unassembled WGS sequence"/>
</dbReference>
<accession>A0A1C4XK70</accession>
<evidence type="ECO:0000256" key="7">
    <source>
        <dbReference type="RuleBase" id="RU367016"/>
    </source>
</evidence>
<gene>
    <name evidence="10" type="ORF">GA0070214_106113</name>
</gene>
<evidence type="ECO:0000256" key="3">
    <source>
        <dbReference type="ARBA" id="ARBA00022475"/>
    </source>
</evidence>
<keyword evidence="3 7" id="KW-1003">Cell membrane</keyword>
<dbReference type="Pfam" id="PF09335">
    <property type="entry name" value="VTT_dom"/>
    <property type="match status" value="1"/>
</dbReference>
<evidence type="ECO:0000256" key="6">
    <source>
        <dbReference type="ARBA" id="ARBA00023136"/>
    </source>
</evidence>
<evidence type="ECO:0000256" key="1">
    <source>
        <dbReference type="ARBA" id="ARBA00004651"/>
    </source>
</evidence>
<sequence>MAGTGGATSIGAMDSVLGLLHQTMSSPWVYLALFTIAVVDGFFPVVPSETAVITAGVFAATGQPDLPLVVGVAALGALVGDHVSYAIGRHGGGRLLARLPAAGPAGDPGEEGRAGRGSRRRAAVERARRGIATRGGLILTVARYVPGGRTAVTLTMGATRFPRRRFLAFDALAAASWGVYSALVGYLGGLAFEQDPVRGLLLGLGLALTLTVVVEAVRWARGRRAARARVSRPAGAR</sequence>
<evidence type="ECO:0000256" key="4">
    <source>
        <dbReference type="ARBA" id="ARBA00022692"/>
    </source>
</evidence>
<name>A0A1C4XK70_9ACTN</name>
<evidence type="ECO:0000259" key="9">
    <source>
        <dbReference type="Pfam" id="PF09335"/>
    </source>
</evidence>
<evidence type="ECO:0000256" key="8">
    <source>
        <dbReference type="SAM" id="MobiDB-lite"/>
    </source>
</evidence>
<feature type="transmembrane region" description="Helical" evidence="7">
    <location>
        <begin position="200"/>
        <end position="220"/>
    </location>
</feature>
<dbReference type="InterPro" id="IPR032816">
    <property type="entry name" value="VTT_dom"/>
</dbReference>
<comment type="subcellular location">
    <subcellularLocation>
        <location evidence="1 7">Cell membrane</location>
        <topology evidence="1 7">Multi-pass membrane protein</topology>
    </subcellularLocation>
</comment>
<evidence type="ECO:0000256" key="2">
    <source>
        <dbReference type="ARBA" id="ARBA00010792"/>
    </source>
</evidence>
<feature type="transmembrane region" description="Helical" evidence="7">
    <location>
        <begin position="66"/>
        <end position="88"/>
    </location>
</feature>
<feature type="domain" description="VTT" evidence="9">
    <location>
        <begin position="46"/>
        <end position="186"/>
    </location>
</feature>
<reference evidence="11" key="1">
    <citation type="submission" date="2016-06" db="EMBL/GenBank/DDBJ databases">
        <authorList>
            <person name="Varghese N."/>
            <person name="Submissions Spin"/>
        </authorList>
    </citation>
    <scope>NUCLEOTIDE SEQUENCE [LARGE SCALE GENOMIC DNA]</scope>
    <source>
        <strain evidence="11">DSM 45246</strain>
    </source>
</reference>
<comment type="similarity">
    <text evidence="2 7">Belongs to the DedA family.</text>
</comment>
<dbReference type="AlphaFoldDB" id="A0A1C4XK70"/>
<feature type="transmembrane region" description="Helical" evidence="7">
    <location>
        <begin position="28"/>
        <end position="46"/>
    </location>
</feature>
<keyword evidence="4 7" id="KW-0812">Transmembrane</keyword>
<keyword evidence="6 7" id="KW-0472">Membrane</keyword>
<keyword evidence="11" id="KW-1185">Reference proteome</keyword>
<evidence type="ECO:0000313" key="10">
    <source>
        <dbReference type="EMBL" id="SCF08919.1"/>
    </source>
</evidence>
<feature type="transmembrane region" description="Helical" evidence="7">
    <location>
        <begin position="166"/>
        <end position="188"/>
    </location>
</feature>
<dbReference type="InterPro" id="IPR032818">
    <property type="entry name" value="DedA-like"/>
</dbReference>
<evidence type="ECO:0000256" key="5">
    <source>
        <dbReference type="ARBA" id="ARBA00022989"/>
    </source>
</evidence>
<organism evidence="10 11">
    <name type="scientific">Micromonospora chaiyaphumensis</name>
    <dbReference type="NCBI Taxonomy" id="307119"/>
    <lineage>
        <taxon>Bacteria</taxon>
        <taxon>Bacillati</taxon>
        <taxon>Actinomycetota</taxon>
        <taxon>Actinomycetes</taxon>
        <taxon>Micromonosporales</taxon>
        <taxon>Micromonosporaceae</taxon>
        <taxon>Micromonospora</taxon>
    </lineage>
</organism>
<dbReference type="PANTHER" id="PTHR30353">
    <property type="entry name" value="INNER MEMBRANE PROTEIN DEDA-RELATED"/>
    <property type="match status" value="1"/>
</dbReference>
<dbReference type="EMBL" id="FMCS01000006">
    <property type="protein sequence ID" value="SCF08919.1"/>
    <property type="molecule type" value="Genomic_DNA"/>
</dbReference>
<proteinExistence type="inferred from homology"/>
<protein>
    <submittedName>
        <fullName evidence="10">Membrane protein DedA, SNARE-associated domain</fullName>
    </submittedName>
</protein>
<keyword evidence="5 7" id="KW-1133">Transmembrane helix</keyword>
<dbReference type="GO" id="GO:0005886">
    <property type="term" value="C:plasma membrane"/>
    <property type="evidence" value="ECO:0007669"/>
    <property type="project" value="UniProtKB-SubCell"/>
</dbReference>
<feature type="region of interest" description="Disordered" evidence="8">
    <location>
        <begin position="100"/>
        <end position="119"/>
    </location>
</feature>